<dbReference type="EMBL" id="JAHKPV010000021">
    <property type="protein sequence ID" value="MBU2875082.1"/>
    <property type="molecule type" value="Genomic_DNA"/>
</dbReference>
<keyword evidence="2" id="KW-1185">Reference proteome</keyword>
<evidence type="ECO:0000313" key="2">
    <source>
        <dbReference type="Proteomes" id="UP000753376"/>
    </source>
</evidence>
<reference evidence="1 2" key="1">
    <citation type="submission" date="2021-05" db="EMBL/GenBank/DDBJ databases">
        <title>Draft genomes of bacteria isolated from model marine particles.</title>
        <authorList>
            <person name="Datta M.S."/>
            <person name="Schwartzman J.A."/>
            <person name="Enke T.N."/>
            <person name="Saavedra J."/>
            <person name="Cermak N."/>
            <person name="Cordero O.X."/>
        </authorList>
    </citation>
    <scope>NUCLEOTIDE SEQUENCE [LARGE SCALE GENOMIC DNA]</scope>
    <source>
        <strain evidence="1 2">D2M19</strain>
    </source>
</reference>
<organism evidence="1 2">
    <name type="scientific">Marinobacter salexigens</name>
    <dbReference type="NCBI Taxonomy" id="1925763"/>
    <lineage>
        <taxon>Bacteria</taxon>
        <taxon>Pseudomonadati</taxon>
        <taxon>Pseudomonadota</taxon>
        <taxon>Gammaproteobacteria</taxon>
        <taxon>Pseudomonadales</taxon>
        <taxon>Marinobacteraceae</taxon>
        <taxon>Marinobacter</taxon>
    </lineage>
</organism>
<name>A0ABS6AA79_9GAMM</name>
<gene>
    <name evidence="1" type="ORF">KO508_13825</name>
</gene>
<protein>
    <recommendedName>
        <fullName evidence="3">Glycine zipper family protein</fullName>
    </recommendedName>
</protein>
<proteinExistence type="predicted"/>
<dbReference type="RefSeq" id="WP_216008906.1">
    <property type="nucleotide sequence ID" value="NZ_JAHKPV010000021.1"/>
</dbReference>
<dbReference type="Proteomes" id="UP000753376">
    <property type="component" value="Unassembled WGS sequence"/>
</dbReference>
<sequence>MTDISKHATDPAAEEAIRQLEVQAVNFSYRFIRDSRTRGEYLKMTRIMSDGIRRTYMKGELSANQAARAAQQMRNEILEFSRQNSSDIGRAFAKAKKAQGLGLDELIKKYAKQLHSRPFEELSEAERSSVYLKIVEQSGAPNKAVNNAARSLGKTARGLWVLTACFATYNIASSDNKAKQAGRELANIGGGFGGGAAGGAAAGVWFGGPIGIGAGVIIGGILGAIMADQVYVEMAGPDGEFAKRFVPRFTSVFGVDEEKMAAALYTEARFELSKVKSVFIQLWDKYSTDADDVAVLYLKKVQKFRGATYQALRQNLGLRNLLIDILDGGWTGREESEYIKFLRTM</sequence>
<evidence type="ECO:0000313" key="1">
    <source>
        <dbReference type="EMBL" id="MBU2875082.1"/>
    </source>
</evidence>
<comment type="caution">
    <text evidence="1">The sequence shown here is derived from an EMBL/GenBank/DDBJ whole genome shotgun (WGS) entry which is preliminary data.</text>
</comment>
<accession>A0ABS6AA79</accession>
<evidence type="ECO:0008006" key="3">
    <source>
        <dbReference type="Google" id="ProtNLM"/>
    </source>
</evidence>